<accession>A0AAF3EBL6</accession>
<dbReference type="Proteomes" id="UP000887575">
    <property type="component" value="Unassembled WGS sequence"/>
</dbReference>
<sequence>MEILWIRKNYMAKSIEAKKKIGKLCLLTPSVNAAASATIGFHFECPFCFIPRKIHACDYGVSWLIREDGLLEKVPISDTVAKFPNTPIAYRISTTGTTGKPKQIDVPWTAIMPNIVDFRDKFGVTREDRVLFSTSFQFDPSIIELFLPAFTGSQLIIASEAVRSSSTAFLTLFAQTRPTIVQLTPAILTILGQTVLDQLFA</sequence>
<dbReference type="PANTHER" id="PTHR44394:SF1">
    <property type="entry name" value="BETA-ALANINE-ACTIVATING ENZYME"/>
    <property type="match status" value="1"/>
</dbReference>
<evidence type="ECO:0000313" key="2">
    <source>
        <dbReference type="Proteomes" id="UP000887575"/>
    </source>
</evidence>
<dbReference type="AlphaFoldDB" id="A0AAF3EBL6"/>
<dbReference type="Gene3D" id="3.40.50.980">
    <property type="match status" value="2"/>
</dbReference>
<dbReference type="SUPFAM" id="SSF56801">
    <property type="entry name" value="Acetyl-CoA synthetase-like"/>
    <property type="match status" value="1"/>
</dbReference>
<proteinExistence type="predicted"/>
<keyword evidence="2" id="KW-1185">Reference proteome</keyword>
<dbReference type="WBParaSite" id="MBELARI_LOCUS11337">
    <property type="protein sequence ID" value="MBELARI_LOCUS11337"/>
    <property type="gene ID" value="MBELARI_LOCUS11337"/>
</dbReference>
<name>A0AAF3EBL6_9BILA</name>
<evidence type="ECO:0000313" key="3">
    <source>
        <dbReference type="WBParaSite" id="MBELARI_LOCUS11337"/>
    </source>
</evidence>
<dbReference type="Pfam" id="PF00501">
    <property type="entry name" value="AMP-binding"/>
    <property type="match status" value="1"/>
</dbReference>
<protein>
    <recommendedName>
        <fullName evidence="1">AMP-dependent synthetase/ligase domain-containing protein</fullName>
    </recommendedName>
</protein>
<dbReference type="PANTHER" id="PTHR44394">
    <property type="entry name" value="BETA-ALANINE-ACTIVATING ENZYME"/>
    <property type="match status" value="1"/>
</dbReference>
<dbReference type="GO" id="GO:0043041">
    <property type="term" value="P:amino acid activation for nonribosomal peptide biosynthetic process"/>
    <property type="evidence" value="ECO:0007669"/>
    <property type="project" value="TreeGrafter"/>
</dbReference>
<dbReference type="InterPro" id="IPR000873">
    <property type="entry name" value="AMP-dep_synth/lig_dom"/>
</dbReference>
<organism evidence="2 3">
    <name type="scientific">Mesorhabditis belari</name>
    <dbReference type="NCBI Taxonomy" id="2138241"/>
    <lineage>
        <taxon>Eukaryota</taxon>
        <taxon>Metazoa</taxon>
        <taxon>Ecdysozoa</taxon>
        <taxon>Nematoda</taxon>
        <taxon>Chromadorea</taxon>
        <taxon>Rhabditida</taxon>
        <taxon>Rhabditina</taxon>
        <taxon>Rhabditomorpha</taxon>
        <taxon>Rhabditoidea</taxon>
        <taxon>Rhabditidae</taxon>
        <taxon>Mesorhabditinae</taxon>
        <taxon>Mesorhabditis</taxon>
    </lineage>
</organism>
<dbReference type="InterPro" id="IPR052091">
    <property type="entry name" value="Beta-ala_Activ/Resist"/>
</dbReference>
<reference evidence="3" key="1">
    <citation type="submission" date="2024-02" db="UniProtKB">
        <authorList>
            <consortium name="WormBaseParasite"/>
        </authorList>
    </citation>
    <scope>IDENTIFICATION</scope>
</reference>
<feature type="domain" description="AMP-dependent synthetase/ligase" evidence="1">
    <location>
        <begin position="81"/>
        <end position="191"/>
    </location>
</feature>
<evidence type="ECO:0000259" key="1">
    <source>
        <dbReference type="Pfam" id="PF00501"/>
    </source>
</evidence>